<sequence length="185" mass="20659">MLSRYLSTASSPLGSRCDDTAKHPLVSTYLPTYLLTALPSVARARRLTASPVLSGALLDASPSLLRSPLRLFSDKKLALITESASLSYPRDDLRMTAIIQNEYPRQPSESGALRRGFIRLSLPSRRYPATSLSRLPHTKPHVVRRRSTMTMTTTTQEPLSKQTRPRVARYRSHPCRLHHSEPPGS</sequence>
<comment type="caution">
    <text evidence="2">The sequence shown here is derived from an EMBL/GenBank/DDBJ whole genome shotgun (WGS) entry which is preliminary data.</text>
</comment>
<reference evidence="2 3" key="1">
    <citation type="journal article" date="2015" name="BMC Genomics">
        <title>Gene expression during zombie ant biting behavior reflects the complexity underlying fungal parasitic behavioral manipulation.</title>
        <authorList>
            <person name="de Bekker C."/>
            <person name="Ohm R.A."/>
            <person name="Loreto R.G."/>
            <person name="Sebastian A."/>
            <person name="Albert I."/>
            <person name="Merrow M."/>
            <person name="Brachmann A."/>
            <person name="Hughes D.P."/>
        </authorList>
    </citation>
    <scope>NUCLEOTIDE SEQUENCE [LARGE SCALE GENOMIC DNA]</scope>
    <source>
        <strain evidence="2 3">SC16a</strain>
    </source>
</reference>
<keyword evidence="3" id="KW-1185">Reference proteome</keyword>
<reference evidence="2 3" key="2">
    <citation type="journal article" date="2017" name="Sci. Rep.">
        <title>Ant-infecting Ophiocordyceps genomes reveal a high diversity of potential behavioral manipulation genes and a possible major role for enterotoxins.</title>
        <authorList>
            <person name="de Bekker C."/>
            <person name="Ohm R.A."/>
            <person name="Evans H.C."/>
            <person name="Brachmann A."/>
            <person name="Hughes D.P."/>
        </authorList>
    </citation>
    <scope>NUCLEOTIDE SEQUENCE [LARGE SCALE GENOMIC DNA]</scope>
    <source>
        <strain evidence="2 3">SC16a</strain>
    </source>
</reference>
<gene>
    <name evidence="2" type="ORF">XA68_16064</name>
</gene>
<evidence type="ECO:0000313" key="3">
    <source>
        <dbReference type="Proteomes" id="UP000037136"/>
    </source>
</evidence>
<name>A0A2A9PLR6_OPHUN</name>
<feature type="compositionally biased region" description="Basic residues" evidence="1">
    <location>
        <begin position="163"/>
        <end position="177"/>
    </location>
</feature>
<feature type="region of interest" description="Disordered" evidence="1">
    <location>
        <begin position="148"/>
        <end position="185"/>
    </location>
</feature>
<protein>
    <submittedName>
        <fullName evidence="2">Uncharacterized protein</fullName>
    </submittedName>
</protein>
<evidence type="ECO:0000313" key="2">
    <source>
        <dbReference type="EMBL" id="PFH61833.1"/>
    </source>
</evidence>
<dbReference type="AlphaFoldDB" id="A0A2A9PLR6"/>
<accession>A0A2A9PLR6</accession>
<dbReference type="EMBL" id="LAZP02000052">
    <property type="protein sequence ID" value="PFH61833.1"/>
    <property type="molecule type" value="Genomic_DNA"/>
</dbReference>
<organism evidence="2 3">
    <name type="scientific">Ophiocordyceps unilateralis</name>
    <name type="common">Zombie-ant fungus</name>
    <name type="synonym">Torrubia unilateralis</name>
    <dbReference type="NCBI Taxonomy" id="268505"/>
    <lineage>
        <taxon>Eukaryota</taxon>
        <taxon>Fungi</taxon>
        <taxon>Dikarya</taxon>
        <taxon>Ascomycota</taxon>
        <taxon>Pezizomycotina</taxon>
        <taxon>Sordariomycetes</taxon>
        <taxon>Hypocreomycetidae</taxon>
        <taxon>Hypocreales</taxon>
        <taxon>Ophiocordycipitaceae</taxon>
        <taxon>Ophiocordyceps</taxon>
    </lineage>
</organism>
<evidence type="ECO:0000256" key="1">
    <source>
        <dbReference type="SAM" id="MobiDB-lite"/>
    </source>
</evidence>
<proteinExistence type="predicted"/>
<dbReference type="Proteomes" id="UP000037136">
    <property type="component" value="Unassembled WGS sequence"/>
</dbReference>